<evidence type="ECO:0008006" key="4">
    <source>
        <dbReference type="Google" id="ProtNLM"/>
    </source>
</evidence>
<accession>A0A7M7K0C6</accession>
<organism evidence="2 3">
    <name type="scientific">Varroa destructor</name>
    <name type="common">Honeybee mite</name>
    <dbReference type="NCBI Taxonomy" id="109461"/>
    <lineage>
        <taxon>Eukaryota</taxon>
        <taxon>Metazoa</taxon>
        <taxon>Ecdysozoa</taxon>
        <taxon>Arthropoda</taxon>
        <taxon>Chelicerata</taxon>
        <taxon>Arachnida</taxon>
        <taxon>Acari</taxon>
        <taxon>Parasitiformes</taxon>
        <taxon>Mesostigmata</taxon>
        <taxon>Gamasina</taxon>
        <taxon>Dermanyssoidea</taxon>
        <taxon>Varroidae</taxon>
        <taxon>Varroa</taxon>
    </lineage>
</organism>
<reference evidence="2" key="1">
    <citation type="submission" date="2021-01" db="UniProtKB">
        <authorList>
            <consortium name="EnsemblMetazoa"/>
        </authorList>
    </citation>
    <scope>IDENTIFICATION</scope>
</reference>
<proteinExistence type="predicted"/>
<name>A0A7M7K0C6_VARDE</name>
<dbReference type="KEGG" id="vde:111249785"/>
<sequence length="208" mass="21325">MRLSQASHARQLDCIMFTKLTLVVVSALVGAHAEGLAEYDYTVPAYGVALAPAYAPAYGYTAGIAAPTAKVHAPVVSSPYTMVSKTVPVEPVIHRIAAPVIRQYATPAYGAPLATLRYDPGDRTAVAASLAAKVVAPVYGTPLAEKIPAPVYEAHLATPPVAKDAVPVYGAAIAAPAYGLGYGYGPALGAPVTKAAAPVYGVGYGKYK</sequence>
<dbReference type="EnsemblMetazoa" id="XM_022804091">
    <property type="protein sequence ID" value="XP_022659826"/>
    <property type="gene ID" value="LOC111249785"/>
</dbReference>
<dbReference type="Proteomes" id="UP000594260">
    <property type="component" value="Unplaced"/>
</dbReference>
<keyword evidence="3" id="KW-1185">Reference proteome</keyword>
<evidence type="ECO:0000313" key="3">
    <source>
        <dbReference type="Proteomes" id="UP000594260"/>
    </source>
</evidence>
<dbReference type="RefSeq" id="XP_022659826.1">
    <property type="nucleotide sequence ID" value="XM_022804091.1"/>
</dbReference>
<dbReference type="GeneID" id="111249785"/>
<feature type="chain" id="PRO_5029594870" description="Cuticle protein" evidence="1">
    <location>
        <begin position="34"/>
        <end position="208"/>
    </location>
</feature>
<evidence type="ECO:0000313" key="2">
    <source>
        <dbReference type="EnsemblMetazoa" id="XP_022659826"/>
    </source>
</evidence>
<dbReference type="AlphaFoldDB" id="A0A7M7K0C6"/>
<evidence type="ECO:0000256" key="1">
    <source>
        <dbReference type="SAM" id="SignalP"/>
    </source>
</evidence>
<feature type="signal peptide" evidence="1">
    <location>
        <begin position="1"/>
        <end position="33"/>
    </location>
</feature>
<keyword evidence="1" id="KW-0732">Signal</keyword>
<protein>
    <recommendedName>
        <fullName evidence="4">Cuticle protein</fullName>
    </recommendedName>
</protein>
<dbReference type="InParanoid" id="A0A7M7K0C6"/>